<protein>
    <submittedName>
        <fullName evidence="2">Helix-turn-helix domain-containing protein</fullName>
    </submittedName>
</protein>
<dbReference type="EMBL" id="JBEDNQ010000002">
    <property type="protein sequence ID" value="MEQ3550281.1"/>
    <property type="molecule type" value="Genomic_DNA"/>
</dbReference>
<dbReference type="InterPro" id="IPR011991">
    <property type="entry name" value="ArsR-like_HTH"/>
</dbReference>
<evidence type="ECO:0000313" key="3">
    <source>
        <dbReference type="Proteomes" id="UP001494902"/>
    </source>
</evidence>
<dbReference type="SUPFAM" id="SSF46785">
    <property type="entry name" value="Winged helix' DNA-binding domain"/>
    <property type="match status" value="1"/>
</dbReference>
<evidence type="ECO:0000259" key="1">
    <source>
        <dbReference type="SMART" id="SM00418"/>
    </source>
</evidence>
<feature type="domain" description="HTH arsR-type" evidence="1">
    <location>
        <begin position="78"/>
        <end position="154"/>
    </location>
</feature>
<sequence>MTVGADRHLADLERRVADLERRFDAPDTAGGRGTGGAAATGAGTVRYSGEVALHGEVSWQIEYDAGAALALDDDARTAVLAALGHPVRVRIIRGLLHGPRGTAELTETAELASTGQLYHHLKALTHAGVVEQDGRGSYRIAPSTVVPVLVLLTAASDIAGALPRL</sequence>
<gene>
    <name evidence="2" type="ORF">WIS52_07345</name>
</gene>
<name>A0ABV1K7Y7_9PSEU</name>
<evidence type="ECO:0000313" key="2">
    <source>
        <dbReference type="EMBL" id="MEQ3550281.1"/>
    </source>
</evidence>
<accession>A0ABV1K7Y7</accession>
<proteinExistence type="predicted"/>
<dbReference type="Gene3D" id="1.10.10.10">
    <property type="entry name" value="Winged helix-like DNA-binding domain superfamily/Winged helix DNA-binding domain"/>
    <property type="match status" value="1"/>
</dbReference>
<dbReference type="SMART" id="SM00418">
    <property type="entry name" value="HTH_ARSR"/>
    <property type="match status" value="1"/>
</dbReference>
<comment type="caution">
    <text evidence="2">The sequence shown here is derived from an EMBL/GenBank/DDBJ whole genome shotgun (WGS) entry which is preliminary data.</text>
</comment>
<dbReference type="InterPro" id="IPR036388">
    <property type="entry name" value="WH-like_DNA-bd_sf"/>
</dbReference>
<dbReference type="InterPro" id="IPR001845">
    <property type="entry name" value="HTH_ArsR_DNA-bd_dom"/>
</dbReference>
<dbReference type="RefSeq" id="WP_349297356.1">
    <property type="nucleotide sequence ID" value="NZ_JBEDNQ010000002.1"/>
</dbReference>
<organism evidence="2 3">
    <name type="scientific">Pseudonocardia nematodicida</name>
    <dbReference type="NCBI Taxonomy" id="1206997"/>
    <lineage>
        <taxon>Bacteria</taxon>
        <taxon>Bacillati</taxon>
        <taxon>Actinomycetota</taxon>
        <taxon>Actinomycetes</taxon>
        <taxon>Pseudonocardiales</taxon>
        <taxon>Pseudonocardiaceae</taxon>
        <taxon>Pseudonocardia</taxon>
    </lineage>
</organism>
<keyword evidence="3" id="KW-1185">Reference proteome</keyword>
<reference evidence="2 3" key="1">
    <citation type="submission" date="2024-03" db="EMBL/GenBank/DDBJ databases">
        <title>Draft genome sequence of Pseudonocardia nematodicida JCM 31783.</title>
        <authorList>
            <person name="Butdee W."/>
            <person name="Duangmal K."/>
        </authorList>
    </citation>
    <scope>NUCLEOTIDE SEQUENCE [LARGE SCALE GENOMIC DNA]</scope>
    <source>
        <strain evidence="2 3">JCM 31783</strain>
    </source>
</reference>
<dbReference type="InterPro" id="IPR036390">
    <property type="entry name" value="WH_DNA-bd_sf"/>
</dbReference>
<dbReference type="CDD" id="cd00090">
    <property type="entry name" value="HTH_ARSR"/>
    <property type="match status" value="1"/>
</dbReference>
<dbReference type="Proteomes" id="UP001494902">
    <property type="component" value="Unassembled WGS sequence"/>
</dbReference>
<dbReference type="Pfam" id="PF12840">
    <property type="entry name" value="HTH_20"/>
    <property type="match status" value="1"/>
</dbReference>